<protein>
    <submittedName>
        <fullName evidence="1">Uncharacterized protein</fullName>
    </submittedName>
</protein>
<evidence type="ECO:0000313" key="1">
    <source>
        <dbReference type="EMBL" id="KMW69307.1"/>
    </source>
</evidence>
<accession>A0A0J9ETD8</accession>
<dbReference type="Proteomes" id="UP000007802">
    <property type="component" value="Unassembled WGS sequence"/>
</dbReference>
<name>A0A0J9ETD8_AJEDA</name>
<dbReference type="AlphaFoldDB" id="A0A0J9ETD8"/>
<sequence length="61" mass="6738">MSCEETRQLEPEKRKAVVTSCAGTGYIFPPSWSPTSHHWGGGGFCSKLQHPAWPLPGLDWP</sequence>
<organism evidence="1">
    <name type="scientific">Ajellomyces dermatitidis (strain ATCC 18188 / CBS 674.68)</name>
    <name type="common">Blastomyces dermatitidis</name>
    <dbReference type="NCBI Taxonomy" id="653446"/>
    <lineage>
        <taxon>Eukaryota</taxon>
        <taxon>Fungi</taxon>
        <taxon>Dikarya</taxon>
        <taxon>Ascomycota</taxon>
        <taxon>Pezizomycotina</taxon>
        <taxon>Eurotiomycetes</taxon>
        <taxon>Eurotiomycetidae</taxon>
        <taxon>Onygenales</taxon>
        <taxon>Ajellomycetaceae</taxon>
        <taxon>Blastomyces</taxon>
    </lineage>
</organism>
<reference evidence="1" key="1">
    <citation type="submission" date="2010-03" db="EMBL/GenBank/DDBJ databases">
        <title>Annotation of Blastomyces dermatitidis strain ATCC 18188.</title>
        <authorList>
            <consortium name="The Broad Institute Genome Sequencing Platform"/>
            <consortium name="Broad Institute Genome Sequencing Center for Infectious Disease."/>
            <person name="Cuomo C."/>
            <person name="Klein B."/>
            <person name="Sullivan T."/>
            <person name="Heitman J."/>
            <person name="Young S."/>
            <person name="Zeng Q."/>
            <person name="Gargeya S."/>
            <person name="Alvarado L."/>
            <person name="Berlin A.M."/>
            <person name="Chapman S.B."/>
            <person name="Chen Z."/>
            <person name="Freedman E."/>
            <person name="Gellesch M."/>
            <person name="Goldberg J."/>
            <person name="Griggs A."/>
            <person name="Gujja S."/>
            <person name="Heilman E."/>
            <person name="Heiman D."/>
            <person name="Howarth C."/>
            <person name="Mehta T."/>
            <person name="Neiman D."/>
            <person name="Pearson M."/>
            <person name="Roberts A."/>
            <person name="Saif S."/>
            <person name="Shea T."/>
            <person name="Shenoy N."/>
            <person name="Sisk P."/>
            <person name="Stolte C."/>
            <person name="Sykes S."/>
            <person name="White J."/>
            <person name="Yandava C."/>
            <person name="Haas B."/>
            <person name="Nusbaum C."/>
            <person name="Birren B."/>
        </authorList>
    </citation>
    <scope>NUCLEOTIDE SEQUENCE</scope>
    <source>
        <strain evidence="1">ATCC 18188</strain>
    </source>
</reference>
<gene>
    <name evidence="1" type="ORF">BDDG_13460</name>
</gene>
<dbReference type="EMBL" id="GG749754">
    <property type="protein sequence ID" value="KMW69307.1"/>
    <property type="molecule type" value="Genomic_DNA"/>
</dbReference>
<proteinExistence type="predicted"/>